<evidence type="ECO:0000313" key="4">
    <source>
        <dbReference type="EMBL" id="KAL2913883.1"/>
    </source>
</evidence>
<dbReference type="Pfam" id="PF18201">
    <property type="entry name" value="PIH1_CS"/>
    <property type="match status" value="1"/>
</dbReference>
<feature type="region of interest" description="Disordered" evidence="2">
    <location>
        <begin position="14"/>
        <end position="77"/>
    </location>
</feature>
<gene>
    <name evidence="4" type="ORF">HK105_206617</name>
</gene>
<dbReference type="InterPro" id="IPR026697">
    <property type="entry name" value="DNAAF6"/>
</dbReference>
<dbReference type="Proteomes" id="UP001527925">
    <property type="component" value="Unassembled WGS sequence"/>
</dbReference>
<feature type="domain" description="PIH1D1/2/3 CS-like" evidence="3">
    <location>
        <begin position="97"/>
        <end position="191"/>
    </location>
</feature>
<dbReference type="PANTHER" id="PTHR21083">
    <property type="entry name" value="TWISTER"/>
    <property type="match status" value="1"/>
</dbReference>
<dbReference type="InterPro" id="IPR041442">
    <property type="entry name" value="PIH1D1/2/3_CS-like"/>
</dbReference>
<keyword evidence="5" id="KW-1185">Reference proteome</keyword>
<protein>
    <recommendedName>
        <fullName evidence="3">PIH1D1/2/3 CS-like domain-containing protein</fullName>
    </recommendedName>
</protein>
<feature type="compositionally biased region" description="Low complexity" evidence="2">
    <location>
        <begin position="14"/>
        <end position="33"/>
    </location>
</feature>
<comment type="caution">
    <text evidence="4">The sequence shown here is derived from an EMBL/GenBank/DDBJ whole genome shotgun (WGS) entry which is preliminary data.</text>
</comment>
<dbReference type="CDD" id="cd00298">
    <property type="entry name" value="ACD_sHsps_p23-like"/>
    <property type="match status" value="1"/>
</dbReference>
<name>A0ABR4N2V8_9FUNG</name>
<evidence type="ECO:0000313" key="5">
    <source>
        <dbReference type="Proteomes" id="UP001527925"/>
    </source>
</evidence>
<comment type="similarity">
    <text evidence="1">Belongs to the PIH1 family.</text>
</comment>
<reference evidence="4 5" key="1">
    <citation type="submission" date="2023-09" db="EMBL/GenBank/DDBJ databases">
        <title>Pangenome analysis of Batrachochytrium dendrobatidis and related Chytrids.</title>
        <authorList>
            <person name="Yacoub M.N."/>
            <person name="Stajich J.E."/>
            <person name="James T.Y."/>
        </authorList>
    </citation>
    <scope>NUCLEOTIDE SEQUENCE [LARGE SCALE GENOMIC DNA]</scope>
    <source>
        <strain evidence="4 5">JEL0888</strain>
    </source>
</reference>
<accession>A0ABR4N2V8</accession>
<evidence type="ECO:0000256" key="1">
    <source>
        <dbReference type="ARBA" id="ARBA00008511"/>
    </source>
</evidence>
<dbReference type="EMBL" id="JADGIZ020000040">
    <property type="protein sequence ID" value="KAL2913883.1"/>
    <property type="molecule type" value="Genomic_DNA"/>
</dbReference>
<evidence type="ECO:0000256" key="2">
    <source>
        <dbReference type="SAM" id="MobiDB-lite"/>
    </source>
</evidence>
<organism evidence="4 5">
    <name type="scientific">Polyrhizophydium stewartii</name>
    <dbReference type="NCBI Taxonomy" id="2732419"/>
    <lineage>
        <taxon>Eukaryota</taxon>
        <taxon>Fungi</taxon>
        <taxon>Fungi incertae sedis</taxon>
        <taxon>Chytridiomycota</taxon>
        <taxon>Chytridiomycota incertae sedis</taxon>
        <taxon>Chytridiomycetes</taxon>
        <taxon>Rhizophydiales</taxon>
        <taxon>Rhizophydiales incertae sedis</taxon>
        <taxon>Polyrhizophydium</taxon>
    </lineage>
</organism>
<dbReference type="PANTHER" id="PTHR21083:SF0">
    <property type="entry name" value="DYNEIN AXONEMAL ASSEMBLY FACTOR 6"/>
    <property type="match status" value="1"/>
</dbReference>
<proteinExistence type="inferred from homology"/>
<sequence>MNCDASALQALSTLLGSGGSSSSSSETSDALTAPRSTGPHAALTPGSIGPRKKPAVAAAAGGGAACRTPAVPANTREIWDADEVAERADDDDPRPAPAFDMTRRQTVTSEDMFLGMSGRTNSLADCDELVFRIELPGTATKEIESRADGGVLDVRCPRFRLKAPLPVSVDEAAGSARFDVATHTLTVVLPIAREHRV</sequence>
<evidence type="ECO:0000259" key="3">
    <source>
        <dbReference type="Pfam" id="PF18201"/>
    </source>
</evidence>